<keyword evidence="3" id="KW-1185">Reference proteome</keyword>
<name>B9Z6B0_9NEIS</name>
<organism evidence="2 3">
    <name type="scientific">Pseudogulbenkiania ferrooxidans 2002</name>
    <dbReference type="NCBI Taxonomy" id="279714"/>
    <lineage>
        <taxon>Bacteria</taxon>
        <taxon>Pseudomonadati</taxon>
        <taxon>Pseudomonadota</taxon>
        <taxon>Betaproteobacteria</taxon>
        <taxon>Neisseriales</taxon>
        <taxon>Chromobacteriaceae</taxon>
        <taxon>Pseudogulbenkiania</taxon>
    </lineage>
</organism>
<dbReference type="AlphaFoldDB" id="B9Z6B0"/>
<protein>
    <submittedName>
        <fullName evidence="2">Uncharacterized protein</fullName>
    </submittedName>
</protein>
<evidence type="ECO:0000313" key="3">
    <source>
        <dbReference type="Proteomes" id="UP000003165"/>
    </source>
</evidence>
<feature type="region of interest" description="Disordered" evidence="1">
    <location>
        <begin position="1"/>
        <end position="24"/>
    </location>
</feature>
<evidence type="ECO:0000256" key="1">
    <source>
        <dbReference type="SAM" id="MobiDB-lite"/>
    </source>
</evidence>
<proteinExistence type="predicted"/>
<accession>B9Z6B0</accession>
<dbReference type="eggNOG" id="COG4932">
    <property type="taxonomic scope" value="Bacteria"/>
</dbReference>
<comment type="caution">
    <text evidence="2">The sequence shown here is derived from an EMBL/GenBank/DDBJ whole genome shotgun (WGS) entry which is preliminary data.</text>
</comment>
<dbReference type="Proteomes" id="UP000003165">
    <property type="component" value="Unassembled WGS sequence"/>
</dbReference>
<sequence precursor="true">MDSNCFGRRRKAPRTHSSATAMTPGGDKRPFLTFFRLLLTTLLLVLGASPAFATDPSHVNFTLEGCRNDGSITFPPGGPFVCPDAAYTTGNLGKGWNELDLVPHRVTAAAGNAAPSNQTYTIAVVADNLSGTALGYDVISVPVLNTALSSASCTAPTVGPQTQMSPGLGGLTASIYRLLTINQAQNTTCVYDYHERLALGSHLFPGSSLHSNLALSTGASTVDCSGLGCRDVSIPVKEILPQKLDKNMSAAQGGDQAWSLKKEANPAEVSFGDVCVKDAPLEKPVTITVTWTKVSIIPGTISVTANITATNPASRTITVAVSDTIYQGTTPSVPLDTANLGSFDVPANSSHVFTHTVTLPSSDGNIGDFLNDVATATYTDKDTGITVPGNTSATAKAQITAGTINNSTVSITDTESITGTGLTFSVATPSVGSFTGGYIAGTHTVGPVGWSSGAQTDSGSVSFNKTIYLASLQVTSGVLSDSATLTGDNNVTLASAGPLNVNISSSASVALTIDKVIDNSNPTFLFAGDKLDILFHVSRANDSTYGEDVTISFTGGGATELTSTLTGLVPDNYTVVEQSATFTPAGSNTGQVIGLSDPSGTTKTQDLTLPNCSGTVKYNDQLLAGPASAQVQKITDPLLQSGDPDFTWTFTLQGPGLPPAGIQATANAGAGYVDIGGALQEGTFTMTETLKSGWQLDSATPNDGATTTICSFAVNYPADAGKLFQCSFHNTKLGKATVVKTQSGAALTGTESFDFQLRQGASTTQAGTTLETATANAANNGTFTFSTLLVPGTHYQLCEVVLPGWQTSLSSAFTVFNPGGDNSVLCTDFTVAAGETKSFAVDNTPPPGGNARTIGFWKNWTASSCKQSNGKQAPVLDQTLALATPPGEQVGTLYLDGSSTDVCYAVLLLNKSDILTGKKMASNPLYGLAAQLLAAELNVTAGAAICPAVSSAITQANALLVKYGFNGTGSYSNLTKADATTANNLASKLDAYNNNLPSACQ</sequence>
<evidence type="ECO:0000313" key="2">
    <source>
        <dbReference type="EMBL" id="EEG07754.1"/>
    </source>
</evidence>
<dbReference type="EMBL" id="ACIS01000008">
    <property type="protein sequence ID" value="EEG07754.1"/>
    <property type="molecule type" value="Genomic_DNA"/>
</dbReference>
<gene>
    <name evidence="2" type="ORF">FuraDRAFT_3077</name>
</gene>
<reference evidence="2 3" key="1">
    <citation type="submission" date="2009-02" db="EMBL/GenBank/DDBJ databases">
        <title>Sequencing of the draft genome and assembly of Lutiella nitroferrum 2002.</title>
        <authorList>
            <consortium name="US DOE Joint Genome Institute (JGI-PGF)"/>
            <person name="Lucas S."/>
            <person name="Copeland A."/>
            <person name="Lapidus A."/>
            <person name="Glavina del Rio T."/>
            <person name="Tice H."/>
            <person name="Bruce D."/>
            <person name="Goodwin L."/>
            <person name="Pitluck S."/>
            <person name="Larimer F."/>
            <person name="Land M.L."/>
            <person name="Hauser L."/>
            <person name="Coates J.D."/>
        </authorList>
    </citation>
    <scope>NUCLEOTIDE SEQUENCE [LARGE SCALE GENOMIC DNA]</scope>
    <source>
        <strain evidence="2 3">2002</strain>
    </source>
</reference>